<evidence type="ECO:0008006" key="3">
    <source>
        <dbReference type="Google" id="ProtNLM"/>
    </source>
</evidence>
<evidence type="ECO:0000313" key="1">
    <source>
        <dbReference type="EMBL" id="GAA1957336.1"/>
    </source>
</evidence>
<dbReference type="PANTHER" id="PTHR36175">
    <property type="entry name" value="CYANOPHYCINASE"/>
    <property type="match status" value="1"/>
</dbReference>
<comment type="caution">
    <text evidence="1">The sequence shown here is derived from an EMBL/GenBank/DDBJ whole genome shotgun (WGS) entry which is preliminary data.</text>
</comment>
<dbReference type="Proteomes" id="UP001500571">
    <property type="component" value="Unassembled WGS sequence"/>
</dbReference>
<dbReference type="CDD" id="cd03145">
    <property type="entry name" value="GAT1_cyanophycinase"/>
    <property type="match status" value="1"/>
</dbReference>
<dbReference type="EMBL" id="BAAAPB010000001">
    <property type="protein sequence ID" value="GAA1957336.1"/>
    <property type="molecule type" value="Genomic_DNA"/>
</dbReference>
<keyword evidence="2" id="KW-1185">Reference proteome</keyword>
<organism evidence="1 2">
    <name type="scientific">Nocardioides panacihumi</name>
    <dbReference type="NCBI Taxonomy" id="400774"/>
    <lineage>
        <taxon>Bacteria</taxon>
        <taxon>Bacillati</taxon>
        <taxon>Actinomycetota</taxon>
        <taxon>Actinomycetes</taxon>
        <taxon>Propionibacteriales</taxon>
        <taxon>Nocardioidaceae</taxon>
        <taxon>Nocardioides</taxon>
    </lineage>
</organism>
<proteinExistence type="predicted"/>
<reference evidence="1 2" key="1">
    <citation type="journal article" date="2019" name="Int. J. Syst. Evol. Microbiol.">
        <title>The Global Catalogue of Microorganisms (GCM) 10K type strain sequencing project: providing services to taxonomists for standard genome sequencing and annotation.</title>
        <authorList>
            <consortium name="The Broad Institute Genomics Platform"/>
            <consortium name="The Broad Institute Genome Sequencing Center for Infectious Disease"/>
            <person name="Wu L."/>
            <person name="Ma J."/>
        </authorList>
    </citation>
    <scope>NUCLEOTIDE SEQUENCE [LARGE SCALE GENOMIC DNA]</scope>
    <source>
        <strain evidence="1 2">JCM 15309</strain>
    </source>
</reference>
<accession>A0ABN2QSK2</accession>
<dbReference type="Gene3D" id="3.40.50.880">
    <property type="match status" value="1"/>
</dbReference>
<dbReference type="InterPro" id="IPR029062">
    <property type="entry name" value="Class_I_gatase-like"/>
</dbReference>
<gene>
    <name evidence="1" type="ORF">GCM10009798_15920</name>
</gene>
<protein>
    <recommendedName>
        <fullName evidence="3">Cyanophycinase</fullName>
    </recommendedName>
</protein>
<evidence type="ECO:0000313" key="2">
    <source>
        <dbReference type="Proteomes" id="UP001500571"/>
    </source>
</evidence>
<dbReference type="PANTHER" id="PTHR36175:SF1">
    <property type="entry name" value="CYANOPHYCINASE"/>
    <property type="match status" value="1"/>
</dbReference>
<name>A0ABN2QSK2_9ACTN</name>
<dbReference type="SUPFAM" id="SSF52317">
    <property type="entry name" value="Class I glutamine amidotransferase-like"/>
    <property type="match status" value="1"/>
</dbReference>
<sequence>MPVDTTENAFPGDAYGPAAADRATVAREVRRSTGVFFGGGDQMDYVRTLQHCRPAPLEAFTHCTPSAVLSAVGDLLDEGGVVAGVSAGTTIQQGADMITGGESYEAWRDGATPGYLDDPAALGYLPSGGFGFFSGAMLDSHFTTWGRQARMIRLAADTGHRHVIGIDETTALVVRRQSRQAEVIGRHGVSILEVTPRTTGWTYLTAGDRVDLRTWKVRPAPHSSALVGTGPAAAPVVDVWDSATADEPGSYTLRNLAVDLVHSTAREASGTTYEDGPRYRTVLRRTSATSAWEHGNVTSFADLELDIATTG</sequence>